<gene>
    <name evidence="2" type="ORF">EDC57_0628</name>
</gene>
<evidence type="ECO:0000256" key="1">
    <source>
        <dbReference type="SAM" id="Phobius"/>
    </source>
</evidence>
<dbReference type="EMBL" id="RJVI01000001">
    <property type="protein sequence ID" value="ROR34725.1"/>
    <property type="molecule type" value="Genomic_DNA"/>
</dbReference>
<dbReference type="InterPro" id="IPR021320">
    <property type="entry name" value="DUF2905"/>
</dbReference>
<feature type="transmembrane region" description="Helical" evidence="1">
    <location>
        <begin position="44"/>
        <end position="64"/>
    </location>
</feature>
<organism evidence="2 3">
    <name type="scientific">Inmirania thermothiophila</name>
    <dbReference type="NCBI Taxonomy" id="1750597"/>
    <lineage>
        <taxon>Bacteria</taxon>
        <taxon>Pseudomonadati</taxon>
        <taxon>Pseudomonadota</taxon>
        <taxon>Gammaproteobacteria</taxon>
        <taxon>Chromatiales</taxon>
        <taxon>Ectothiorhodospiraceae</taxon>
        <taxon>Inmirania</taxon>
    </lineage>
</organism>
<proteinExistence type="predicted"/>
<keyword evidence="1" id="KW-1133">Transmembrane helix</keyword>
<dbReference type="Proteomes" id="UP000276634">
    <property type="component" value="Unassembled WGS sequence"/>
</dbReference>
<dbReference type="Pfam" id="PF11146">
    <property type="entry name" value="DUF2905"/>
    <property type="match status" value="1"/>
</dbReference>
<reference evidence="2 3" key="1">
    <citation type="submission" date="2018-11" db="EMBL/GenBank/DDBJ databases">
        <title>Genomic Encyclopedia of Type Strains, Phase IV (KMG-IV): sequencing the most valuable type-strain genomes for metagenomic binning, comparative biology and taxonomic classification.</title>
        <authorList>
            <person name="Goeker M."/>
        </authorList>
    </citation>
    <scope>NUCLEOTIDE SEQUENCE [LARGE SCALE GENOMIC DNA]</scope>
    <source>
        <strain evidence="2 3">DSM 100275</strain>
    </source>
</reference>
<evidence type="ECO:0000313" key="2">
    <source>
        <dbReference type="EMBL" id="ROR34725.1"/>
    </source>
</evidence>
<keyword evidence="3" id="KW-1185">Reference proteome</keyword>
<dbReference type="AlphaFoldDB" id="A0A3N1Y7H2"/>
<dbReference type="PANTHER" id="PTHR36443:SF1">
    <property type="entry name" value="BSR5223 PROTEIN"/>
    <property type="match status" value="1"/>
</dbReference>
<dbReference type="PANTHER" id="PTHR36443">
    <property type="entry name" value="BSR5223 PROTEIN"/>
    <property type="match status" value="1"/>
</dbReference>
<protein>
    <submittedName>
        <fullName evidence="2">DUF2905 family protein</fullName>
    </submittedName>
</protein>
<sequence>MQRVLITVGLVLVAAGLLWPLIQRLGLGRLPGDIHLERDGFHFYFPLTTSILLSLLLTLILWLFRR</sequence>
<dbReference type="RefSeq" id="WP_123400138.1">
    <property type="nucleotide sequence ID" value="NZ_RJVI01000001.1"/>
</dbReference>
<evidence type="ECO:0000313" key="3">
    <source>
        <dbReference type="Proteomes" id="UP000276634"/>
    </source>
</evidence>
<accession>A0A3N1Y7H2</accession>
<keyword evidence="1" id="KW-0472">Membrane</keyword>
<comment type="caution">
    <text evidence="2">The sequence shown here is derived from an EMBL/GenBank/DDBJ whole genome shotgun (WGS) entry which is preliminary data.</text>
</comment>
<name>A0A3N1Y7H2_9GAMM</name>
<keyword evidence="1" id="KW-0812">Transmembrane</keyword>